<protein>
    <recommendedName>
        <fullName evidence="1">Transglutaminase-like domain-containing protein</fullName>
    </recommendedName>
</protein>
<dbReference type="InterPro" id="IPR002931">
    <property type="entry name" value="Transglutaminase-like"/>
</dbReference>
<sequence>MVSLYKLVKRFLVLILLIQLTFQSVFILEFDPAQAAAIKESSSKDDFYYSSLMRQVGELKEKDAAFSQSERAQVIQELASFIQSEKGRVKDLRLPYSRRRAYISLLEKQLDSLDTAPPGKIESIITTISSWFSSNQDEIKSEPTIQEPAQPSEFAFAPDDVSLTSTEVGKAAEAPAPEPIKSWWQRLWQKIKDLFNISPVQAEESGYLPTIADIQPDNAEVIINSDISDLAAELNYNPVKIFNYVRANITYEPYYGAKKGSVGCLIEKVCNDVDAASLVIALLRASGIPARYHKALAVAPVGALKELLGVDEVKTVYLALATNKIPVSLVAGENPSIGGFLDAANLESETQLALEWVVAELFYEYDERGGNIDNTVNLETLSTATTTLALQSYLSSYPKKQWFPAEVLIKNPLTHAKKEIVADTVSFDSQAFWYGFLQYQGALSPMQKYRSDLLSATSKDVFSVNYQSTKTRPITPDFDILPPGLPYQFTVGTDNTGLVITDERWSQLPDSPREQVIITLKKSSNESTVLSHAFFASEINNVPVSLIYDGATQTDKDAIASYGGLAYTPASLVAISPSFNLEGANYTTANAPSIGDSLILDFQYQVKGQTISQNQKFSIAGNEEGIYVAFGKIQSDPTLDDPNLTSAQRASRILIQGNAALAREYLKHYQQQNDLLKKSLDYEYQVQFSRAIITQNRILTPVGNTPTTFDFQGLTIDAATYISDYSNRGNYKTHRQPFRLISSLEASYYEAGLFKDIAGLDAVSTVTGLQYVYANPGTYNVQIITSTNESAIDSLDLTANTKANLHADVQAGKTIITPNKFVAQGVWSGILYISLSPDWTGMYAIGEQVQNGGFTSEGYEILNVLIDGKQYAQFINQNIGHPDNFIYTDQTANTADKLCRISKATFLDIMNNENWQESYGLPCLKEQYTFGTHDHTFIMALNASKFKSTADGYNYWEKNQTILSRFTLNYPDSSITMGKLYPYWGTYVYDNWKLRWEGDKKGVIIDLGIYNPQSHSVYAIPFNMRKKYISDELIQNEFVPNHLGYPKMPMTKAAITQRGKPGYYQQFTNGTMYWDAILSTLGDPASRDILPGKVYITYGIWDAKHNALGGTGGIGFPMTDVGFDFTYNGLVQKFDTSVCSLNAGNNTIDCQTRTLLQDIQSGYDKMMHATGMIFVGYNLYRNNKIIKDYQDFLGGIDGADNSYFTKHYYCELFHADEIRSLALDSVYATAICFIPRSIDYYRSQKSTVQSWLTNLIAENDQEFYFAQLLQDEIETQIEGARFTPTEWLGYLSVDIATLIIQPAAKISATAAKDIAIRLTARYSDVLISSRIGRNVMLKMMEVSIKDELAMKGGAIVTEEALELTAERGVLRGARDAALGKISRTVFVDGVTYIVDVPSDIASQLVGKWFKGTSRDVIENFAYHYQKHGVLELEKVGKPIVSQQQYLKDVAEFYLENQNRRVLTNITYKGNDGVIRTIENGGWNIEGTLLDPRGGTWVSDGTPIRFWYTPK</sequence>
<organism evidence="2 3">
    <name type="scientific">Candidatus Komeilibacteria bacterium RIFCSPLOWO2_02_FULL_48_11</name>
    <dbReference type="NCBI Taxonomy" id="1798553"/>
    <lineage>
        <taxon>Bacteria</taxon>
        <taxon>Candidatus Komeiliibacteriota</taxon>
    </lineage>
</organism>
<accession>A0A1G2BS83</accession>
<gene>
    <name evidence="2" type="ORF">A3H70_02090</name>
</gene>
<dbReference type="Proteomes" id="UP000178109">
    <property type="component" value="Unassembled WGS sequence"/>
</dbReference>
<dbReference type="InterPro" id="IPR038765">
    <property type="entry name" value="Papain-like_cys_pep_sf"/>
</dbReference>
<dbReference type="EMBL" id="MHKO01000039">
    <property type="protein sequence ID" value="OGY91726.1"/>
    <property type="molecule type" value="Genomic_DNA"/>
</dbReference>
<dbReference type="SUPFAM" id="SSF54001">
    <property type="entry name" value="Cysteine proteinases"/>
    <property type="match status" value="1"/>
</dbReference>
<evidence type="ECO:0000313" key="2">
    <source>
        <dbReference type="EMBL" id="OGY91726.1"/>
    </source>
</evidence>
<evidence type="ECO:0000259" key="1">
    <source>
        <dbReference type="Pfam" id="PF01841"/>
    </source>
</evidence>
<feature type="domain" description="Transglutaminase-like" evidence="1">
    <location>
        <begin position="238"/>
        <end position="294"/>
    </location>
</feature>
<evidence type="ECO:0000313" key="3">
    <source>
        <dbReference type="Proteomes" id="UP000178109"/>
    </source>
</evidence>
<dbReference type="Gene3D" id="3.10.620.30">
    <property type="match status" value="1"/>
</dbReference>
<dbReference type="STRING" id="1798553.A3H70_02090"/>
<proteinExistence type="predicted"/>
<comment type="caution">
    <text evidence="2">The sequence shown here is derived from an EMBL/GenBank/DDBJ whole genome shotgun (WGS) entry which is preliminary data.</text>
</comment>
<dbReference type="Pfam" id="PF01841">
    <property type="entry name" value="Transglut_core"/>
    <property type="match status" value="1"/>
</dbReference>
<name>A0A1G2BS83_9BACT</name>
<reference evidence="2 3" key="1">
    <citation type="journal article" date="2016" name="Nat. Commun.">
        <title>Thousands of microbial genomes shed light on interconnected biogeochemical processes in an aquifer system.</title>
        <authorList>
            <person name="Anantharaman K."/>
            <person name="Brown C.T."/>
            <person name="Hug L.A."/>
            <person name="Sharon I."/>
            <person name="Castelle C.J."/>
            <person name="Probst A.J."/>
            <person name="Thomas B.C."/>
            <person name="Singh A."/>
            <person name="Wilkins M.J."/>
            <person name="Karaoz U."/>
            <person name="Brodie E.L."/>
            <person name="Williams K.H."/>
            <person name="Hubbard S.S."/>
            <person name="Banfield J.F."/>
        </authorList>
    </citation>
    <scope>NUCLEOTIDE SEQUENCE [LARGE SCALE GENOMIC DNA]</scope>
</reference>